<feature type="compositionally biased region" description="Low complexity" evidence="1">
    <location>
        <begin position="39"/>
        <end position="53"/>
    </location>
</feature>
<evidence type="ECO:0000313" key="2">
    <source>
        <dbReference type="EMBL" id="MBP1466140.1"/>
    </source>
</evidence>
<proteinExistence type="predicted"/>
<name>A0ABS4D9P4_9CHLR</name>
<reference evidence="2 3" key="1">
    <citation type="submission" date="2021-03" db="EMBL/GenBank/DDBJ databases">
        <authorList>
            <person name="Grouzdev D.S."/>
        </authorList>
    </citation>
    <scope>NUCLEOTIDE SEQUENCE [LARGE SCALE GENOMIC DNA]</scope>
    <source>
        <strain evidence="2 3">M50-1</strain>
    </source>
</reference>
<sequence length="71" mass="7744">MLRLSRPVYVEPEVGSATTARTRLRGILQAERGLCAETSSSPAARPPARAMSSDEMLRHLLDEQIPGGREP</sequence>
<keyword evidence="3" id="KW-1185">Reference proteome</keyword>
<gene>
    <name evidence="2" type="ORF">EYB53_010530</name>
</gene>
<accession>A0ABS4D9P4</accession>
<evidence type="ECO:0000256" key="1">
    <source>
        <dbReference type="SAM" id="MobiDB-lite"/>
    </source>
</evidence>
<feature type="region of interest" description="Disordered" evidence="1">
    <location>
        <begin position="35"/>
        <end position="54"/>
    </location>
</feature>
<dbReference type="EMBL" id="SIJK02000015">
    <property type="protein sequence ID" value="MBP1466140.1"/>
    <property type="molecule type" value="Genomic_DNA"/>
</dbReference>
<evidence type="ECO:0000313" key="3">
    <source>
        <dbReference type="Proteomes" id="UP001193081"/>
    </source>
</evidence>
<dbReference type="Proteomes" id="UP001193081">
    <property type="component" value="Unassembled WGS sequence"/>
</dbReference>
<dbReference type="RefSeq" id="WP_135478147.1">
    <property type="nucleotide sequence ID" value="NZ_SIJK02000015.1"/>
</dbReference>
<protein>
    <submittedName>
        <fullName evidence="2">Uncharacterized protein</fullName>
    </submittedName>
</protein>
<organism evidence="2 3">
    <name type="scientific">Candidatus Chloroploca mongolica</name>
    <dbReference type="NCBI Taxonomy" id="2528176"/>
    <lineage>
        <taxon>Bacteria</taxon>
        <taxon>Bacillati</taxon>
        <taxon>Chloroflexota</taxon>
        <taxon>Chloroflexia</taxon>
        <taxon>Chloroflexales</taxon>
        <taxon>Chloroflexineae</taxon>
        <taxon>Oscillochloridaceae</taxon>
        <taxon>Candidatus Chloroploca</taxon>
    </lineage>
</organism>
<comment type="caution">
    <text evidence="2">The sequence shown here is derived from an EMBL/GenBank/DDBJ whole genome shotgun (WGS) entry which is preliminary data.</text>
</comment>